<sequence length="1071" mass="119708">MCAVATGPNSIPGSPDWGKKLLGKAVQETAEGRDVGENQRPLVVQSHAATTVQNEERITRNQDQGTRLAGDTAVASCQQDTSSQELRWWRENGTQEDTTSKGTLRSVGMTAMLRVEVAGSNCEALLDTGASRSFISPGAVERLQLKDVNQQNGGTQGVRQRTPAEKAYNALARQKAGMTKEEATALLRPPPKRYKTPTKGRRKAVVATLIQQAMERAACIHHPFQGLYAMLALPAVETNVALRLAEERQGALCCVLVETSHSNPQQQRITAPPASALPDEEETSPWSTSKLEYSQFDAWLPSVEAQATPRAILDVLCAHRAVFPDKLPTGLPPKRPHDHRILLVPGKLPTKSAIYRTTPEQLRFHKQEIAKLSANGWIGPTYSPICAPTIMVHRRSDGTGQRFHQIKMAKEDMWKTAFRSVMGLFEYKAWPEVLENETQIRQFLGTVKYCRMFMGPDFARVAHPLVDLTRKGVPVQWTDAHTQAVRHLKQHLIDYITLQIPDTTKPFELYTDASGYAIGAVLEQAGQPIGFLSQAMTPTQQKYSIYDQELLALVSALDKWAHLLRPTKATAHTDHQALTHLQQLKASKPLRGRTARWLDFLAEFPDLTITYLPGARNQVADALSRLPCHSAPCPPPSPIDLPETPSGSLAVPGLATDPPEPPHKTRGTHTDYRKLAGFRRCSSRKRSPSPPVPPPTPTPNPVPESSTPADPPPTPSSPVLDWPAAYSKCPVFSEPYHAASTKPGEVVQLEFQHRRHTFRFVLPYLHICVNGLWHICVPQFPEFLTHVLYTHHDHVTAGHRGQNKTYKALSKHYYWPGMRTYTNAKMAHFIPAKKSHSAADTVELLADRLIRYHGFPDVLVSDRDPCFQSEVWSQLCSRFNITRAMSSSYHPQTDGQTERVNRTLEQMLRTYIQADEREWEGLLPALELAYNTTSHSSTELSPFEIMIGENPLTAADLDIVGALAPTLTPPMTKLFRQLCDRAQSHILQAKWLPHEAPVGWPPTRDKAGNSTDQYLVDYILDQKGTGEEAYYLVKWRGLPEEKATWEPAHHLTGCPALLRAWRRRQRKRRPS</sequence>
<evidence type="ECO:0000256" key="4">
    <source>
        <dbReference type="ARBA" id="ARBA00022695"/>
    </source>
</evidence>
<dbReference type="SUPFAM" id="SSF53098">
    <property type="entry name" value="Ribonuclease H-like"/>
    <property type="match status" value="1"/>
</dbReference>
<reference evidence="13" key="1">
    <citation type="submission" date="2013-10" db="EMBL/GenBank/DDBJ databases">
        <title>Genomic analysis of the causative agents of coccidiosis in chickens.</title>
        <authorList>
            <person name="Reid A.J."/>
            <person name="Blake D."/>
            <person name="Billington K."/>
            <person name="Browne H."/>
            <person name="Dunn M."/>
            <person name="Hung S."/>
            <person name="Kawahara F."/>
            <person name="Miranda-Saavedra D."/>
            <person name="Mourier T."/>
            <person name="Nagra H."/>
            <person name="Otto T.D."/>
            <person name="Rawlings N."/>
            <person name="Sanchez A."/>
            <person name="Sanders M."/>
            <person name="Subramaniam C."/>
            <person name="Tay Y."/>
            <person name="Dear P."/>
            <person name="Doerig C."/>
            <person name="Gruber A."/>
            <person name="Parkinson J."/>
            <person name="Shirley M."/>
            <person name="Wan K.L."/>
            <person name="Berriman M."/>
            <person name="Tomley F."/>
            <person name="Pain A."/>
        </authorList>
    </citation>
    <scope>NUCLEOTIDE SEQUENCE [LARGE SCALE GENOMIC DNA]</scope>
    <source>
        <strain evidence="13">Houghton</strain>
    </source>
</reference>
<dbReference type="GO" id="GO:0004519">
    <property type="term" value="F:endonuclease activity"/>
    <property type="evidence" value="ECO:0007669"/>
    <property type="project" value="UniProtKB-KW"/>
</dbReference>
<accession>U6LJT0</accession>
<organism evidence="13 14">
    <name type="scientific">Eimeria brunetti</name>
    <dbReference type="NCBI Taxonomy" id="51314"/>
    <lineage>
        <taxon>Eukaryota</taxon>
        <taxon>Sar</taxon>
        <taxon>Alveolata</taxon>
        <taxon>Apicomplexa</taxon>
        <taxon>Conoidasida</taxon>
        <taxon>Coccidia</taxon>
        <taxon>Eucoccidiorida</taxon>
        <taxon>Eimeriorina</taxon>
        <taxon>Eimeriidae</taxon>
        <taxon>Eimeria</taxon>
    </lineage>
</organism>
<dbReference type="Pfam" id="PF00385">
    <property type="entry name" value="Chromo"/>
    <property type="match status" value="1"/>
</dbReference>
<dbReference type="EC" id="2.7.7.49" evidence="2"/>
<dbReference type="InterPro" id="IPR001969">
    <property type="entry name" value="Aspartic_peptidase_AS"/>
</dbReference>
<dbReference type="GO" id="GO:0006508">
    <property type="term" value="P:proteolysis"/>
    <property type="evidence" value="ECO:0007669"/>
    <property type="project" value="InterPro"/>
</dbReference>
<dbReference type="Gene3D" id="3.30.70.270">
    <property type="match status" value="1"/>
</dbReference>
<evidence type="ECO:0000256" key="8">
    <source>
        <dbReference type="ARBA" id="ARBA00022918"/>
    </source>
</evidence>
<dbReference type="GO" id="GO:0004190">
    <property type="term" value="F:aspartic-type endopeptidase activity"/>
    <property type="evidence" value="ECO:0007669"/>
    <property type="project" value="InterPro"/>
</dbReference>
<feature type="region of interest" description="Disordered" evidence="10">
    <location>
        <begin position="263"/>
        <end position="285"/>
    </location>
</feature>
<protein>
    <recommendedName>
        <fullName evidence="2">RNA-directed DNA polymerase</fullName>
        <ecNumber evidence="2">2.7.7.49</ecNumber>
    </recommendedName>
</protein>
<feature type="region of interest" description="Disordered" evidence="10">
    <location>
        <begin position="634"/>
        <end position="719"/>
    </location>
</feature>
<dbReference type="InterPro" id="IPR000953">
    <property type="entry name" value="Chromo/chromo_shadow_dom"/>
</dbReference>
<dbReference type="Gene3D" id="3.10.10.10">
    <property type="entry name" value="HIV Type 1 Reverse Transcriptase, subunit A, domain 1"/>
    <property type="match status" value="1"/>
</dbReference>
<dbReference type="SUPFAM" id="SSF56672">
    <property type="entry name" value="DNA/RNA polymerases"/>
    <property type="match status" value="1"/>
</dbReference>
<keyword evidence="6" id="KW-0255">Endonuclease</keyword>
<dbReference type="InterPro" id="IPR041588">
    <property type="entry name" value="Integrase_H2C2"/>
</dbReference>
<dbReference type="Gene3D" id="2.40.50.40">
    <property type="match status" value="1"/>
</dbReference>
<dbReference type="InterPro" id="IPR016197">
    <property type="entry name" value="Chromo-like_dom_sf"/>
</dbReference>
<dbReference type="InterPro" id="IPR043128">
    <property type="entry name" value="Rev_trsase/Diguanyl_cyclase"/>
</dbReference>
<proteinExistence type="predicted"/>
<dbReference type="GO" id="GO:0015074">
    <property type="term" value="P:DNA integration"/>
    <property type="evidence" value="ECO:0007669"/>
    <property type="project" value="InterPro"/>
</dbReference>
<evidence type="ECO:0000313" key="14">
    <source>
        <dbReference type="Proteomes" id="UP000030750"/>
    </source>
</evidence>
<dbReference type="InterPro" id="IPR036397">
    <property type="entry name" value="RNaseH_sf"/>
</dbReference>
<dbReference type="OrthoDB" id="2013610at2759"/>
<dbReference type="SMART" id="SM00298">
    <property type="entry name" value="CHROMO"/>
    <property type="match status" value="1"/>
</dbReference>
<evidence type="ECO:0000313" key="13">
    <source>
        <dbReference type="EMBL" id="CDJ50411.1"/>
    </source>
</evidence>
<keyword evidence="4" id="KW-0548">Nucleotidyltransferase</keyword>
<evidence type="ECO:0000256" key="6">
    <source>
        <dbReference type="ARBA" id="ARBA00022759"/>
    </source>
</evidence>
<dbReference type="Pfam" id="PF17921">
    <property type="entry name" value="Integrase_H2C2"/>
    <property type="match status" value="1"/>
</dbReference>
<feature type="compositionally biased region" description="Pro residues" evidence="10">
    <location>
        <begin position="688"/>
        <end position="702"/>
    </location>
</feature>
<dbReference type="Proteomes" id="UP000030750">
    <property type="component" value="Unassembled WGS sequence"/>
</dbReference>
<dbReference type="CDD" id="cd00024">
    <property type="entry name" value="CD_CSD"/>
    <property type="match status" value="1"/>
</dbReference>
<keyword evidence="7" id="KW-0378">Hydrolase</keyword>
<dbReference type="Gene3D" id="3.30.420.10">
    <property type="entry name" value="Ribonuclease H-like superfamily/Ribonuclease H"/>
    <property type="match status" value="1"/>
</dbReference>
<dbReference type="PROSITE" id="PS50013">
    <property type="entry name" value="CHROMO_2"/>
    <property type="match status" value="1"/>
</dbReference>
<reference evidence="13" key="2">
    <citation type="submission" date="2013-10" db="EMBL/GenBank/DDBJ databases">
        <authorList>
            <person name="Aslett M."/>
        </authorList>
    </citation>
    <scope>NUCLEOTIDE SEQUENCE [LARGE SCALE GENOMIC DNA]</scope>
    <source>
        <strain evidence="13">Houghton</strain>
    </source>
</reference>
<dbReference type="PANTHER" id="PTHR37984:SF5">
    <property type="entry name" value="PROTEIN NYNRIN-LIKE"/>
    <property type="match status" value="1"/>
</dbReference>
<evidence type="ECO:0000256" key="2">
    <source>
        <dbReference type="ARBA" id="ARBA00012493"/>
    </source>
</evidence>
<dbReference type="GO" id="GO:0003676">
    <property type="term" value="F:nucleic acid binding"/>
    <property type="evidence" value="ECO:0007669"/>
    <property type="project" value="InterPro"/>
</dbReference>
<dbReference type="Pfam" id="PF13650">
    <property type="entry name" value="Asp_protease_2"/>
    <property type="match status" value="1"/>
</dbReference>
<name>U6LJT0_9EIME</name>
<gene>
    <name evidence="13" type="ORF">EBH_0033500</name>
</gene>
<feature type="domain" description="Chromo" evidence="11">
    <location>
        <begin position="1014"/>
        <end position="1071"/>
    </location>
</feature>
<dbReference type="Pfam" id="PF17917">
    <property type="entry name" value="RT_RNaseH"/>
    <property type="match status" value="1"/>
</dbReference>
<dbReference type="PROSITE" id="PS00141">
    <property type="entry name" value="ASP_PROTEASE"/>
    <property type="match status" value="1"/>
</dbReference>
<evidence type="ECO:0000259" key="12">
    <source>
        <dbReference type="PROSITE" id="PS50994"/>
    </source>
</evidence>
<dbReference type="SUPFAM" id="SSF50630">
    <property type="entry name" value="Acid proteases"/>
    <property type="match status" value="1"/>
</dbReference>
<dbReference type="InterPro" id="IPR012337">
    <property type="entry name" value="RNaseH-like_sf"/>
</dbReference>
<dbReference type="InterPro" id="IPR023780">
    <property type="entry name" value="Chromo_domain"/>
</dbReference>
<keyword evidence="5" id="KW-0540">Nuclease</keyword>
<evidence type="ECO:0000256" key="9">
    <source>
        <dbReference type="ARBA" id="ARBA00023242"/>
    </source>
</evidence>
<dbReference type="InterPro" id="IPR001584">
    <property type="entry name" value="Integrase_cat-core"/>
</dbReference>
<keyword evidence="8" id="KW-0695">RNA-directed DNA polymerase</keyword>
<dbReference type="InterPro" id="IPR041373">
    <property type="entry name" value="RT_RNaseH"/>
</dbReference>
<comment type="subcellular location">
    <subcellularLocation>
        <location evidence="1">Nucleus</location>
    </subcellularLocation>
</comment>
<evidence type="ECO:0000259" key="11">
    <source>
        <dbReference type="PROSITE" id="PS50013"/>
    </source>
</evidence>
<dbReference type="PROSITE" id="PS00598">
    <property type="entry name" value="CHROMO_1"/>
    <property type="match status" value="1"/>
</dbReference>
<dbReference type="GO" id="GO:0003964">
    <property type="term" value="F:RNA-directed DNA polymerase activity"/>
    <property type="evidence" value="ECO:0007669"/>
    <property type="project" value="UniProtKB-KW"/>
</dbReference>
<dbReference type="InterPro" id="IPR050951">
    <property type="entry name" value="Retrovirus_Pol_polyprotein"/>
</dbReference>
<keyword evidence="3" id="KW-0808">Transferase</keyword>
<keyword evidence="14" id="KW-1185">Reference proteome</keyword>
<dbReference type="PANTHER" id="PTHR37984">
    <property type="entry name" value="PROTEIN CBG26694"/>
    <property type="match status" value="1"/>
</dbReference>
<dbReference type="InterPro" id="IPR021109">
    <property type="entry name" value="Peptidase_aspartic_dom_sf"/>
</dbReference>
<evidence type="ECO:0000256" key="1">
    <source>
        <dbReference type="ARBA" id="ARBA00004123"/>
    </source>
</evidence>
<dbReference type="GO" id="GO:0005634">
    <property type="term" value="C:nucleus"/>
    <property type="evidence" value="ECO:0007669"/>
    <property type="project" value="UniProtKB-SubCell"/>
</dbReference>
<dbReference type="EMBL" id="HG712215">
    <property type="protein sequence ID" value="CDJ50411.1"/>
    <property type="molecule type" value="Genomic_DNA"/>
</dbReference>
<evidence type="ECO:0000256" key="7">
    <source>
        <dbReference type="ARBA" id="ARBA00022801"/>
    </source>
</evidence>
<feature type="compositionally biased region" description="Basic and acidic residues" evidence="10">
    <location>
        <begin position="660"/>
        <end position="674"/>
    </location>
</feature>
<evidence type="ECO:0000256" key="5">
    <source>
        <dbReference type="ARBA" id="ARBA00022722"/>
    </source>
</evidence>
<dbReference type="InterPro" id="IPR023779">
    <property type="entry name" value="Chromodomain_CS"/>
</dbReference>
<keyword evidence="9" id="KW-0539">Nucleus</keyword>
<evidence type="ECO:0000256" key="10">
    <source>
        <dbReference type="SAM" id="MobiDB-lite"/>
    </source>
</evidence>
<evidence type="ECO:0000256" key="3">
    <source>
        <dbReference type="ARBA" id="ARBA00022679"/>
    </source>
</evidence>
<dbReference type="InterPro" id="IPR043502">
    <property type="entry name" value="DNA/RNA_pol_sf"/>
</dbReference>
<dbReference type="SUPFAM" id="SSF54160">
    <property type="entry name" value="Chromo domain-like"/>
    <property type="match status" value="1"/>
</dbReference>
<dbReference type="AlphaFoldDB" id="U6LJT0"/>
<feature type="domain" description="Integrase catalytic" evidence="12">
    <location>
        <begin position="834"/>
        <end position="950"/>
    </location>
</feature>
<dbReference type="VEuPathDB" id="ToxoDB:EBH_0033500"/>
<dbReference type="Gene3D" id="2.40.70.10">
    <property type="entry name" value="Acid Proteases"/>
    <property type="match status" value="1"/>
</dbReference>
<dbReference type="PROSITE" id="PS50994">
    <property type="entry name" value="INTEGRASE"/>
    <property type="match status" value="1"/>
</dbReference>
<dbReference type="CDD" id="cd09274">
    <property type="entry name" value="RNase_HI_RT_Ty3"/>
    <property type="match status" value="1"/>
</dbReference>